<dbReference type="RefSeq" id="WP_259060485.1">
    <property type="nucleotide sequence ID" value="NZ_CP102845.1"/>
</dbReference>
<dbReference type="InterPro" id="IPR050697">
    <property type="entry name" value="Adenylyl/Guanylyl_Cyclase_3/4"/>
</dbReference>
<evidence type="ECO:0000259" key="1">
    <source>
        <dbReference type="PROSITE" id="PS50125"/>
    </source>
</evidence>
<dbReference type="Pfam" id="PF00211">
    <property type="entry name" value="Guanylate_cyc"/>
    <property type="match status" value="1"/>
</dbReference>
<reference evidence="2" key="1">
    <citation type="submission" date="2022-08" db="EMBL/GenBank/DDBJ databases">
        <title>Microvirga terrae sp. nov., isolated from soil.</title>
        <authorList>
            <person name="Kim K.H."/>
            <person name="Seo Y.L."/>
            <person name="Kim J.M."/>
            <person name="Lee J.K."/>
            <person name="Han D.M."/>
            <person name="Jeon C.O."/>
        </authorList>
    </citation>
    <scope>NUCLEOTIDE SEQUENCE</scope>
    <source>
        <strain evidence="2">R24</strain>
    </source>
</reference>
<proteinExistence type="predicted"/>
<sequence>MAIFAADVAGYSRLMSLDEVGTLRTLTAHRQIMDRLIADHGGRIANAAGESVLGEFPSAVDAVQCAIDVQHALFQANQDLPKEHTLRFRIGVHVGDVMVRNGDLLGDGVNIAARLQSLADPGGICLSEAAYEYVRMSVPLNFSDLAEQNVKNIEEAIRAFGLPPEKWSSLMYGLRAEWRTKENEQE</sequence>
<dbReference type="Gene3D" id="3.30.70.1230">
    <property type="entry name" value="Nucleotide cyclase"/>
    <property type="match status" value="1"/>
</dbReference>
<dbReference type="PANTHER" id="PTHR43081">
    <property type="entry name" value="ADENYLATE CYCLASE, TERMINAL-DIFFERENTIATION SPECIFIC-RELATED"/>
    <property type="match status" value="1"/>
</dbReference>
<dbReference type="CDD" id="cd07302">
    <property type="entry name" value="CHD"/>
    <property type="match status" value="1"/>
</dbReference>
<dbReference type="Proteomes" id="UP001017257">
    <property type="component" value="Chromosome"/>
</dbReference>
<accession>A0ABY5RTZ1</accession>
<keyword evidence="3" id="KW-1185">Reference proteome</keyword>
<feature type="domain" description="Guanylate cyclase" evidence="1">
    <location>
        <begin position="2"/>
        <end position="116"/>
    </location>
</feature>
<evidence type="ECO:0000313" key="3">
    <source>
        <dbReference type="Proteomes" id="UP001017257"/>
    </source>
</evidence>
<dbReference type="SUPFAM" id="SSF55073">
    <property type="entry name" value="Nucleotide cyclase"/>
    <property type="match status" value="1"/>
</dbReference>
<dbReference type="InterPro" id="IPR001054">
    <property type="entry name" value="A/G_cyclase"/>
</dbReference>
<dbReference type="PANTHER" id="PTHR43081:SF19">
    <property type="entry name" value="PH-SENSITIVE ADENYLATE CYCLASE RV1264"/>
    <property type="match status" value="1"/>
</dbReference>
<evidence type="ECO:0000313" key="2">
    <source>
        <dbReference type="EMBL" id="UVF20488.1"/>
    </source>
</evidence>
<organism evidence="2 3">
    <name type="scientific">Microvirga terrae</name>
    <dbReference type="NCBI Taxonomy" id="2740529"/>
    <lineage>
        <taxon>Bacteria</taxon>
        <taxon>Pseudomonadati</taxon>
        <taxon>Pseudomonadota</taxon>
        <taxon>Alphaproteobacteria</taxon>
        <taxon>Hyphomicrobiales</taxon>
        <taxon>Methylobacteriaceae</taxon>
        <taxon>Microvirga</taxon>
    </lineage>
</organism>
<gene>
    <name evidence="2" type="ORF">HPT29_004935</name>
</gene>
<dbReference type="EMBL" id="CP102845">
    <property type="protein sequence ID" value="UVF20488.1"/>
    <property type="molecule type" value="Genomic_DNA"/>
</dbReference>
<name>A0ABY5RTZ1_9HYPH</name>
<dbReference type="PROSITE" id="PS50125">
    <property type="entry name" value="GUANYLATE_CYCLASE_2"/>
    <property type="match status" value="1"/>
</dbReference>
<dbReference type="InterPro" id="IPR029787">
    <property type="entry name" value="Nucleotide_cyclase"/>
</dbReference>
<protein>
    <submittedName>
        <fullName evidence="2">Adenylate/guanylate cyclase domain-containing protein</fullName>
    </submittedName>
</protein>